<evidence type="ECO:0000256" key="5">
    <source>
        <dbReference type="ARBA" id="ARBA00022927"/>
    </source>
</evidence>
<dbReference type="InterPro" id="IPR055344">
    <property type="entry name" value="SecD_SecF_C_bact"/>
</dbReference>
<dbReference type="InterPro" id="IPR054384">
    <property type="entry name" value="SecDF_P1_head"/>
</dbReference>
<sequence>MKRIVSFIVIVLVSIGIMVWSTPNLLNSVRLGLDLKGGFEILYEASPMTGGEEVTRESLNETARSLEKRVDALGGSEPEITTEGTNRIRLRIAGVTDEKAVRERIKEPANLTFRSLGNSSEENTTGSGADAEDETAAESTDSTNASGSPDAAASGTEQEGATEESAAQADPYQGYDKVELTGNDFKPNGASVQFDQLGNPMISIELKDAQKFADVTGRLVGQPMAIFLDDQLLSAPEVKQRITGGTAQISGKFTREEAQNLRDTINLGALPLKLTEKYSQSVGATLGQLSLDQTLRAGIIGSIIILIFMVFMYRVPGLIAAFCLIIHTWGTILVFIWADITLTLPGIAAFILGIGMAVDANIITYERIKEEMRSGKSIMSAFRAGSKSSFRTVMDAQITTLIAGAVMFWLGTGSVRGFALVLMIDIITSIITNVVLSRFLLSLLVKAKSLKKPGYFGVKESEIREL</sequence>
<dbReference type="Gene3D" id="3.30.70.3400">
    <property type="match status" value="1"/>
</dbReference>
<dbReference type="EMBL" id="JAAFGS010000001">
    <property type="protein sequence ID" value="NGZ73687.1"/>
    <property type="molecule type" value="Genomic_DNA"/>
</dbReference>
<evidence type="ECO:0000256" key="4">
    <source>
        <dbReference type="ARBA" id="ARBA00022692"/>
    </source>
</evidence>
<feature type="transmembrane region" description="Helical" evidence="9">
    <location>
        <begin position="417"/>
        <end position="441"/>
    </location>
</feature>
<keyword evidence="15" id="KW-1185">Reference proteome</keyword>
<comment type="similarity">
    <text evidence="9">Belongs to the SecD/SecF family. SecD subfamily.</text>
</comment>
<keyword evidence="2 9" id="KW-0813">Transport</keyword>
<accession>A0ABX0EY52</accession>
<feature type="domain" description="SecDF P1 head subdomain" evidence="13">
    <location>
        <begin position="170"/>
        <end position="271"/>
    </location>
</feature>
<dbReference type="Pfam" id="PF21760">
    <property type="entry name" value="SecD_1st"/>
    <property type="match status" value="1"/>
</dbReference>
<dbReference type="InterPro" id="IPR048634">
    <property type="entry name" value="SecD_SecF_C"/>
</dbReference>
<dbReference type="Gene3D" id="1.20.1640.10">
    <property type="entry name" value="Multidrug efflux transporter AcrB transmembrane domain"/>
    <property type="match status" value="1"/>
</dbReference>
<feature type="transmembrane region" description="Helical" evidence="9">
    <location>
        <begin position="318"/>
        <end position="338"/>
    </location>
</feature>
<dbReference type="RefSeq" id="WP_166271292.1">
    <property type="nucleotide sequence ID" value="NZ_JAAFGS010000001.1"/>
</dbReference>
<dbReference type="Gene3D" id="3.30.1360.200">
    <property type="match status" value="1"/>
</dbReference>
<evidence type="ECO:0000256" key="6">
    <source>
        <dbReference type="ARBA" id="ARBA00022989"/>
    </source>
</evidence>
<evidence type="ECO:0000256" key="7">
    <source>
        <dbReference type="ARBA" id="ARBA00023010"/>
    </source>
</evidence>
<comment type="function">
    <text evidence="9">Part of the Sec protein translocase complex. Interacts with the SecYEG preprotein conducting channel. SecDF uses the proton motive force (PMF) to complete protein translocation after the ATP-dependent function of SecA.</text>
</comment>
<feature type="compositionally biased region" description="Polar residues" evidence="10">
    <location>
        <begin position="112"/>
        <end position="125"/>
    </location>
</feature>
<keyword evidence="7 9" id="KW-0811">Translocation</keyword>
<evidence type="ECO:0000256" key="9">
    <source>
        <dbReference type="HAMAP-Rule" id="MF_01463"/>
    </source>
</evidence>
<keyword evidence="3 9" id="KW-1003">Cell membrane</keyword>
<feature type="transmembrane region" description="Helical" evidence="9">
    <location>
        <begin position="295"/>
        <end position="313"/>
    </location>
</feature>
<feature type="region of interest" description="Disordered" evidence="10">
    <location>
        <begin position="112"/>
        <end position="184"/>
    </location>
</feature>
<comment type="caution">
    <text evidence="14">The sequence shown here is derived from an EMBL/GenBank/DDBJ whole genome shotgun (WGS) entry which is preliminary data.</text>
</comment>
<dbReference type="PANTHER" id="PTHR30081:SF1">
    <property type="entry name" value="PROTEIN TRANSLOCASE SUBUNIT SECD"/>
    <property type="match status" value="1"/>
</dbReference>
<dbReference type="SUPFAM" id="SSF82866">
    <property type="entry name" value="Multidrug efflux transporter AcrB transmembrane domain"/>
    <property type="match status" value="1"/>
</dbReference>
<dbReference type="HAMAP" id="MF_01463_B">
    <property type="entry name" value="SecD_B"/>
    <property type="match status" value="1"/>
</dbReference>
<evidence type="ECO:0000259" key="12">
    <source>
        <dbReference type="Pfam" id="PF21760"/>
    </source>
</evidence>
<dbReference type="Proteomes" id="UP000800303">
    <property type="component" value="Unassembled WGS sequence"/>
</dbReference>
<dbReference type="PANTHER" id="PTHR30081">
    <property type="entry name" value="PROTEIN-EXPORT MEMBRANE PROTEIN SEC"/>
    <property type="match status" value="1"/>
</dbReference>
<dbReference type="NCBIfam" id="TIGR01129">
    <property type="entry name" value="secD"/>
    <property type="match status" value="1"/>
</dbReference>
<evidence type="ECO:0000256" key="8">
    <source>
        <dbReference type="ARBA" id="ARBA00023136"/>
    </source>
</evidence>
<evidence type="ECO:0000256" key="1">
    <source>
        <dbReference type="ARBA" id="ARBA00004651"/>
    </source>
</evidence>
<organism evidence="14 15">
    <name type="scientific">Saccharibacillus alkalitolerans</name>
    <dbReference type="NCBI Taxonomy" id="2705290"/>
    <lineage>
        <taxon>Bacteria</taxon>
        <taxon>Bacillati</taxon>
        <taxon>Bacillota</taxon>
        <taxon>Bacilli</taxon>
        <taxon>Bacillales</taxon>
        <taxon>Paenibacillaceae</taxon>
        <taxon>Saccharibacillus</taxon>
    </lineage>
</organism>
<evidence type="ECO:0000313" key="15">
    <source>
        <dbReference type="Proteomes" id="UP000800303"/>
    </source>
</evidence>
<dbReference type="Pfam" id="PF02355">
    <property type="entry name" value="SecD_SecF_C"/>
    <property type="match status" value="1"/>
</dbReference>
<feature type="domain" description="Protein export membrane protein SecD/SecF C-terminal" evidence="11">
    <location>
        <begin position="277"/>
        <end position="443"/>
    </location>
</feature>
<dbReference type="InterPro" id="IPR048631">
    <property type="entry name" value="SecD_1st"/>
</dbReference>
<evidence type="ECO:0000259" key="11">
    <source>
        <dbReference type="Pfam" id="PF02355"/>
    </source>
</evidence>
<comment type="subcellular location">
    <subcellularLocation>
        <location evidence="1 9">Cell membrane</location>
        <topology evidence="1 9">Multi-pass membrane protein</topology>
    </subcellularLocation>
</comment>
<comment type="caution">
    <text evidence="9">Lacks conserved residue(s) required for the propagation of feature annotation.</text>
</comment>
<keyword evidence="8 9" id="KW-0472">Membrane</keyword>
<dbReference type="NCBIfam" id="TIGR00916">
    <property type="entry name" value="2A0604s01"/>
    <property type="match status" value="1"/>
</dbReference>
<dbReference type="InterPro" id="IPR005791">
    <property type="entry name" value="SecD"/>
</dbReference>
<comment type="subunit">
    <text evidence="9">Forms a complex with SecF. Part of the essential Sec protein translocation apparatus which comprises SecA, SecYEG and auxiliary proteins SecDF. Other proteins may also be involved.</text>
</comment>
<evidence type="ECO:0000256" key="10">
    <source>
        <dbReference type="SAM" id="MobiDB-lite"/>
    </source>
</evidence>
<dbReference type="Pfam" id="PF22599">
    <property type="entry name" value="SecDF_P1_head"/>
    <property type="match status" value="1"/>
</dbReference>
<keyword evidence="4 9" id="KW-0812">Transmembrane</keyword>
<name>A0ABX0EY52_9BACL</name>
<feature type="domain" description="Protein translocase subunit SecDF P1" evidence="12">
    <location>
        <begin position="61"/>
        <end position="115"/>
    </location>
</feature>
<evidence type="ECO:0000256" key="3">
    <source>
        <dbReference type="ARBA" id="ARBA00022475"/>
    </source>
</evidence>
<proteinExistence type="inferred from homology"/>
<protein>
    <recommendedName>
        <fullName evidence="9">Protein translocase subunit SecD</fullName>
    </recommendedName>
</protein>
<evidence type="ECO:0000256" key="2">
    <source>
        <dbReference type="ARBA" id="ARBA00022448"/>
    </source>
</evidence>
<reference evidence="14 15" key="1">
    <citation type="submission" date="2020-01" db="EMBL/GenBank/DDBJ databases">
        <title>Polyphasic characterisation and genomic insights into a novel alkali tolerant bacterium VR-M41.</title>
        <authorList>
            <person name="Vemuluri V.R."/>
        </authorList>
    </citation>
    <scope>NUCLEOTIDE SEQUENCE [LARGE SCALE GENOMIC DNA]</scope>
    <source>
        <strain evidence="14 15">VR-M41</strain>
    </source>
</reference>
<gene>
    <name evidence="9 14" type="primary">secD</name>
    <name evidence="14" type="ORF">GYN08_00050</name>
</gene>
<evidence type="ECO:0000259" key="13">
    <source>
        <dbReference type="Pfam" id="PF22599"/>
    </source>
</evidence>
<dbReference type="InterPro" id="IPR022813">
    <property type="entry name" value="SecD/SecF_arch_bac"/>
</dbReference>
<evidence type="ECO:0000313" key="14">
    <source>
        <dbReference type="EMBL" id="NGZ73687.1"/>
    </source>
</evidence>
<keyword evidence="6 9" id="KW-1133">Transmembrane helix</keyword>
<keyword evidence="5 9" id="KW-0653">Protein transport</keyword>
<feature type="transmembrane region" description="Helical" evidence="9">
    <location>
        <begin position="389"/>
        <end position="411"/>
    </location>
</feature>
<feature type="transmembrane region" description="Helical" evidence="9">
    <location>
        <begin position="344"/>
        <end position="368"/>
    </location>
</feature>